<dbReference type="InterPro" id="IPR044946">
    <property type="entry name" value="Restrct_endonuc_typeI_TRD_sf"/>
</dbReference>
<dbReference type="RefSeq" id="WP_005919709.1">
    <property type="nucleotide sequence ID" value="NZ_ALVD01000012.1"/>
</dbReference>
<organism evidence="3 4">
    <name type="scientific">Fusobacterium hwasookii ChDC F128</name>
    <dbReference type="NCBI Taxonomy" id="1216362"/>
    <lineage>
        <taxon>Bacteria</taxon>
        <taxon>Fusobacteriati</taxon>
        <taxon>Fusobacteriota</taxon>
        <taxon>Fusobacteriia</taxon>
        <taxon>Fusobacteriales</taxon>
        <taxon>Fusobacteriaceae</taxon>
        <taxon>Fusobacterium</taxon>
    </lineage>
</organism>
<name>A0ABP2R203_9FUSO</name>
<dbReference type="Gene3D" id="3.90.220.20">
    <property type="entry name" value="DNA methylase specificity domains"/>
    <property type="match status" value="2"/>
</dbReference>
<dbReference type="PANTHER" id="PTHR30408:SF12">
    <property type="entry name" value="TYPE I RESTRICTION ENZYME MJAVIII SPECIFICITY SUBUNIT"/>
    <property type="match status" value="1"/>
</dbReference>
<dbReference type="Proteomes" id="UP000004829">
    <property type="component" value="Unassembled WGS sequence"/>
</dbReference>
<dbReference type="InterPro" id="IPR052021">
    <property type="entry name" value="Type-I_RS_S_subunit"/>
</dbReference>
<evidence type="ECO:0000256" key="1">
    <source>
        <dbReference type="ARBA" id="ARBA00022747"/>
    </source>
</evidence>
<accession>A0ABP2R203</accession>
<proteinExistence type="predicted"/>
<keyword evidence="1" id="KW-0680">Restriction system</keyword>
<dbReference type="EMBL" id="ALVD01000012">
    <property type="protein sequence ID" value="EJU06756.1"/>
    <property type="molecule type" value="Genomic_DNA"/>
</dbReference>
<dbReference type="SUPFAM" id="SSF116734">
    <property type="entry name" value="DNA methylase specificity domain"/>
    <property type="match status" value="2"/>
</dbReference>
<keyword evidence="2" id="KW-0238">DNA-binding</keyword>
<protein>
    <submittedName>
        <fullName evidence="3">Restriction modification system DNA specificity domain-containing protein</fullName>
    </submittedName>
</protein>
<reference evidence="4" key="1">
    <citation type="journal article" date="2012" name="J. Bacteriol.">
        <title>Draft Genome Sequence of Fusobacterium nucleatum ChDC F128, Isolated from a Periodontitis Lesion.</title>
        <authorList>
            <person name="Park S.N."/>
            <person name="Kong S.W."/>
            <person name="Kim H.S."/>
            <person name="Park M.S."/>
            <person name="Lee J.W."/>
            <person name="Cho E."/>
            <person name="Lim Y.K."/>
            <person name="Choi M.H."/>
            <person name="Chang Y.H."/>
            <person name="Shin J.H."/>
            <person name="Park H.S."/>
            <person name="Choi S.H."/>
            <person name="Kook J.K."/>
        </authorList>
    </citation>
    <scope>NUCLEOTIDE SEQUENCE [LARGE SCALE GENOMIC DNA]</scope>
    <source>
        <strain evidence="4">ChDC F128</strain>
    </source>
</reference>
<sequence>MAVWSITNIVEITRNNRIDSEYFHPSYLKAEEKVLSVKNKRLGHLGEFLIGPFGSAFHVSNYTPHSPYRYIRGKDVKQFTLLDDDSVYMPEKDYKRLEKYAVETDDLLISVVGTLGNVAIVPPNVKGIFSCKSTVFRNSKVDPYYLLAYFNSIYGKSCLLRRQRGAIQTGLNKDDLKTVPIPMFSEEKKIGELVRKSLDKRNESKLLYNQAQQLLECELGLKNIVLEKPRSYESSFSEIVSELRVDPEYYNPLADKIYEADCFKNSTLLKNMFTVVRGQTPTQYFKKGTPVLKTKNIRIPIIDETKVEDYTNLSGVSIKKGDLILAAMGVGSLGRISYVFDDSTRAIVDGTLRMLRSKEGFQNQSIPTLLFLTSKYGQILIYKGIIGSTGIISLPDNHLKNIKIPIISDNIADEISEKVISSYNARKESEQLLEQAKRRVEELIEVSY</sequence>
<evidence type="ECO:0000313" key="3">
    <source>
        <dbReference type="EMBL" id="EJU06756.1"/>
    </source>
</evidence>
<comment type="caution">
    <text evidence="3">The sequence shown here is derived from an EMBL/GenBank/DDBJ whole genome shotgun (WGS) entry which is preliminary data.</text>
</comment>
<keyword evidence="4" id="KW-1185">Reference proteome</keyword>
<evidence type="ECO:0000313" key="4">
    <source>
        <dbReference type="Proteomes" id="UP000004829"/>
    </source>
</evidence>
<evidence type="ECO:0000256" key="2">
    <source>
        <dbReference type="ARBA" id="ARBA00023125"/>
    </source>
</evidence>
<gene>
    <name evidence="3" type="ORF">B437_10732</name>
</gene>
<dbReference type="PANTHER" id="PTHR30408">
    <property type="entry name" value="TYPE-1 RESTRICTION ENZYME ECOKI SPECIFICITY PROTEIN"/>
    <property type="match status" value="1"/>
</dbReference>